<keyword evidence="4" id="KW-1185">Reference proteome</keyword>
<keyword evidence="2" id="KW-1133">Transmembrane helix</keyword>
<sequence>MADDRARRGTALTRWCSRLLLVLGGAVITTVAAWMLSEVPASATPIVIQAPADPIKATAEHMKSTVDTAGDTAGQYAAATTKAVHDTVAPVAERAVATVERVVERTGVKRLVTGAAQKLDALRPATPPLPVSQLLPTPTVAEPPTLQPAPVPPAAVHPAPLPVGTPDDRPVQLSSAALTTDEQHEVEINARRIEPRQADPAENEPGSPQRRGEPSTLPNPHAPAPHNGNTGGTDHSQFAIATPPAVASAPAKAGWARTGTPTRLTRTNVRPGVTPD</sequence>
<gene>
    <name evidence="3" type="ORF">EV193_11360</name>
</gene>
<evidence type="ECO:0000313" key="3">
    <source>
        <dbReference type="EMBL" id="RZS32217.1"/>
    </source>
</evidence>
<feature type="compositionally biased region" description="Polar residues" evidence="1">
    <location>
        <begin position="259"/>
        <end position="268"/>
    </location>
</feature>
<dbReference type="EMBL" id="SGWQ01000013">
    <property type="protein sequence ID" value="RZS32217.1"/>
    <property type="molecule type" value="Genomic_DNA"/>
</dbReference>
<evidence type="ECO:0000256" key="1">
    <source>
        <dbReference type="SAM" id="MobiDB-lite"/>
    </source>
</evidence>
<organism evidence="3 4">
    <name type="scientific">Herbihabitans rhizosphaerae</name>
    <dbReference type="NCBI Taxonomy" id="1872711"/>
    <lineage>
        <taxon>Bacteria</taxon>
        <taxon>Bacillati</taxon>
        <taxon>Actinomycetota</taxon>
        <taxon>Actinomycetes</taxon>
        <taxon>Pseudonocardiales</taxon>
        <taxon>Pseudonocardiaceae</taxon>
        <taxon>Herbihabitans</taxon>
    </lineage>
</organism>
<keyword evidence="2" id="KW-0812">Transmembrane</keyword>
<feature type="region of interest" description="Disordered" evidence="1">
    <location>
        <begin position="123"/>
        <end position="276"/>
    </location>
</feature>
<feature type="compositionally biased region" description="Pro residues" evidence="1">
    <location>
        <begin position="145"/>
        <end position="163"/>
    </location>
</feature>
<keyword evidence="2" id="KW-0472">Membrane</keyword>
<reference evidence="3 4" key="1">
    <citation type="submission" date="2019-02" db="EMBL/GenBank/DDBJ databases">
        <title>Genomic Encyclopedia of Type Strains, Phase IV (KMG-IV): sequencing the most valuable type-strain genomes for metagenomic binning, comparative biology and taxonomic classification.</title>
        <authorList>
            <person name="Goeker M."/>
        </authorList>
    </citation>
    <scope>NUCLEOTIDE SEQUENCE [LARGE SCALE GENOMIC DNA]</scope>
    <source>
        <strain evidence="3 4">DSM 101727</strain>
    </source>
</reference>
<comment type="caution">
    <text evidence="3">The sequence shown here is derived from an EMBL/GenBank/DDBJ whole genome shotgun (WGS) entry which is preliminary data.</text>
</comment>
<dbReference type="AlphaFoldDB" id="A0A4Q7KG65"/>
<dbReference type="Proteomes" id="UP000294257">
    <property type="component" value="Unassembled WGS sequence"/>
</dbReference>
<protein>
    <submittedName>
        <fullName evidence="3">Uncharacterized protein</fullName>
    </submittedName>
</protein>
<evidence type="ECO:0000256" key="2">
    <source>
        <dbReference type="SAM" id="Phobius"/>
    </source>
</evidence>
<proteinExistence type="predicted"/>
<evidence type="ECO:0000313" key="4">
    <source>
        <dbReference type="Proteomes" id="UP000294257"/>
    </source>
</evidence>
<feature type="transmembrane region" description="Helical" evidence="2">
    <location>
        <begin position="15"/>
        <end position="36"/>
    </location>
</feature>
<feature type="compositionally biased region" description="Basic and acidic residues" evidence="1">
    <location>
        <begin position="181"/>
        <end position="199"/>
    </location>
</feature>
<dbReference type="RefSeq" id="WP_130348036.1">
    <property type="nucleotide sequence ID" value="NZ_SGWQ01000013.1"/>
</dbReference>
<accession>A0A4Q7KG65</accession>
<name>A0A4Q7KG65_9PSEU</name>